<gene>
    <name evidence="2" type="ORF">PHMEG_0002717</name>
</gene>
<sequence>MIVRFKTSGSLKLAIECGYFGRQKVRKRRNSFIPGLALYGSFLTQDMRTTYCSAKKETQVIAHISFIVGYSYPVNWLQRVADDIESEPQHENEDEVDGWQNCETKSKRNGKRGSSPASESTVGGSPTSTTKEQRRSVRFGIRVTARPVYQGECEGAANGNQRWVTIEEYGRLFNEGQVVEDLESGEDVLWVE</sequence>
<evidence type="ECO:0000256" key="1">
    <source>
        <dbReference type="SAM" id="MobiDB-lite"/>
    </source>
</evidence>
<protein>
    <submittedName>
        <fullName evidence="2">Uncharacterized protein</fullName>
    </submittedName>
</protein>
<keyword evidence="3" id="KW-1185">Reference proteome</keyword>
<proteinExistence type="predicted"/>
<feature type="compositionally biased region" description="Polar residues" evidence="1">
    <location>
        <begin position="115"/>
        <end position="130"/>
    </location>
</feature>
<name>A0A225WXQ0_9STRA</name>
<dbReference type="EMBL" id="NBNE01000127">
    <property type="protein sequence ID" value="OWZ22554.1"/>
    <property type="molecule type" value="Genomic_DNA"/>
</dbReference>
<evidence type="ECO:0000313" key="3">
    <source>
        <dbReference type="Proteomes" id="UP000198211"/>
    </source>
</evidence>
<reference evidence="3" key="1">
    <citation type="submission" date="2017-03" db="EMBL/GenBank/DDBJ databases">
        <title>Phytopthora megakarya and P. palmivora, two closely related causual agents of cacao black pod achieved similar genome size and gene model numbers by different mechanisms.</title>
        <authorList>
            <person name="Ali S."/>
            <person name="Shao J."/>
            <person name="Larry D.J."/>
            <person name="Kronmiller B."/>
            <person name="Shen D."/>
            <person name="Strem M.D."/>
            <person name="Melnick R.L."/>
            <person name="Guiltinan M.J."/>
            <person name="Tyler B.M."/>
            <person name="Meinhardt L.W."/>
            <person name="Bailey B.A."/>
        </authorList>
    </citation>
    <scope>NUCLEOTIDE SEQUENCE [LARGE SCALE GENOMIC DNA]</scope>
    <source>
        <strain evidence="3">zdho120</strain>
    </source>
</reference>
<accession>A0A225WXQ0</accession>
<organism evidence="2 3">
    <name type="scientific">Phytophthora megakarya</name>
    <dbReference type="NCBI Taxonomy" id="4795"/>
    <lineage>
        <taxon>Eukaryota</taxon>
        <taxon>Sar</taxon>
        <taxon>Stramenopiles</taxon>
        <taxon>Oomycota</taxon>
        <taxon>Peronosporomycetes</taxon>
        <taxon>Peronosporales</taxon>
        <taxon>Peronosporaceae</taxon>
        <taxon>Phytophthora</taxon>
    </lineage>
</organism>
<comment type="caution">
    <text evidence="2">The sequence shown here is derived from an EMBL/GenBank/DDBJ whole genome shotgun (WGS) entry which is preliminary data.</text>
</comment>
<dbReference type="AlphaFoldDB" id="A0A225WXQ0"/>
<dbReference type="Proteomes" id="UP000198211">
    <property type="component" value="Unassembled WGS sequence"/>
</dbReference>
<feature type="region of interest" description="Disordered" evidence="1">
    <location>
        <begin position="85"/>
        <end position="137"/>
    </location>
</feature>
<evidence type="ECO:0000313" key="2">
    <source>
        <dbReference type="EMBL" id="OWZ22554.1"/>
    </source>
</evidence>